<dbReference type="SMART" id="SM01217">
    <property type="entry name" value="Fn3_like"/>
    <property type="match status" value="1"/>
</dbReference>
<accession>A0A7S4R1Z0</accession>
<evidence type="ECO:0000313" key="16">
    <source>
        <dbReference type="EMBL" id="CAE4600937.1"/>
    </source>
</evidence>
<feature type="compositionally biased region" description="Low complexity" evidence="14">
    <location>
        <begin position="911"/>
        <end position="974"/>
    </location>
</feature>
<evidence type="ECO:0000256" key="10">
    <source>
        <dbReference type="ARBA" id="ARBA00039579"/>
    </source>
</evidence>
<feature type="compositionally biased region" description="Low complexity" evidence="14">
    <location>
        <begin position="781"/>
        <end position="810"/>
    </location>
</feature>
<dbReference type="Pfam" id="PF01915">
    <property type="entry name" value="Glyco_hydro_3_C"/>
    <property type="match status" value="1"/>
</dbReference>
<comment type="subcellular location">
    <subcellularLocation>
        <location evidence="2">Secreted</location>
    </subcellularLocation>
</comment>
<dbReference type="Gene3D" id="2.60.40.10">
    <property type="entry name" value="Immunoglobulins"/>
    <property type="match status" value="1"/>
</dbReference>
<evidence type="ECO:0000256" key="1">
    <source>
        <dbReference type="ARBA" id="ARBA00000448"/>
    </source>
</evidence>
<dbReference type="InterPro" id="IPR001764">
    <property type="entry name" value="Glyco_hydro_3_N"/>
</dbReference>
<feature type="domain" description="Fibronectin type III-like" evidence="15">
    <location>
        <begin position="652"/>
        <end position="719"/>
    </location>
</feature>
<feature type="region of interest" description="Disordered" evidence="14">
    <location>
        <begin position="735"/>
        <end position="984"/>
    </location>
</feature>
<dbReference type="InterPro" id="IPR050288">
    <property type="entry name" value="Cellulose_deg_GH3"/>
</dbReference>
<dbReference type="EC" id="3.2.1.21" evidence="4"/>
<evidence type="ECO:0000256" key="5">
    <source>
        <dbReference type="ARBA" id="ARBA00022525"/>
    </source>
</evidence>
<dbReference type="InterPro" id="IPR013783">
    <property type="entry name" value="Ig-like_fold"/>
</dbReference>
<evidence type="ECO:0000256" key="6">
    <source>
        <dbReference type="ARBA" id="ARBA00022729"/>
    </source>
</evidence>
<dbReference type="Gene3D" id="3.20.20.300">
    <property type="entry name" value="Glycoside hydrolase, family 3, N-terminal domain"/>
    <property type="match status" value="1"/>
</dbReference>
<dbReference type="Pfam" id="PF14310">
    <property type="entry name" value="Fn3-like"/>
    <property type="match status" value="1"/>
</dbReference>
<keyword evidence="5" id="KW-0964">Secreted</keyword>
<dbReference type="InterPro" id="IPR026891">
    <property type="entry name" value="Fn3-like"/>
</dbReference>
<dbReference type="Pfam" id="PF00933">
    <property type="entry name" value="Glyco_hydro_3"/>
    <property type="match status" value="1"/>
</dbReference>
<dbReference type="InterPro" id="IPR036881">
    <property type="entry name" value="Glyco_hydro_3_C_sf"/>
</dbReference>
<dbReference type="InterPro" id="IPR002772">
    <property type="entry name" value="Glyco_hydro_3_C"/>
</dbReference>
<dbReference type="PANTHER" id="PTHR42715">
    <property type="entry name" value="BETA-GLUCOSIDASE"/>
    <property type="match status" value="1"/>
</dbReference>
<comment type="similarity">
    <text evidence="3">Belongs to the glycosyl hydrolase 3 family.</text>
</comment>
<dbReference type="SUPFAM" id="SSF52279">
    <property type="entry name" value="Beta-D-glucan exohydrolase, C-terminal domain"/>
    <property type="match status" value="1"/>
</dbReference>
<dbReference type="EMBL" id="HBNR01041752">
    <property type="protein sequence ID" value="CAE4600937.1"/>
    <property type="molecule type" value="Transcribed_RNA"/>
</dbReference>
<dbReference type="Gene3D" id="3.40.50.1700">
    <property type="entry name" value="Glycoside hydrolase family 3 C-terminal domain"/>
    <property type="match status" value="1"/>
</dbReference>
<evidence type="ECO:0000256" key="8">
    <source>
        <dbReference type="ARBA" id="ARBA00023295"/>
    </source>
</evidence>
<evidence type="ECO:0000256" key="11">
    <source>
        <dbReference type="ARBA" id="ARBA00041276"/>
    </source>
</evidence>
<keyword evidence="6" id="KW-0732">Signal</keyword>
<evidence type="ECO:0000256" key="12">
    <source>
        <dbReference type="ARBA" id="ARBA00041601"/>
    </source>
</evidence>
<dbReference type="PRINTS" id="PR00133">
    <property type="entry name" value="GLHYDRLASE3"/>
</dbReference>
<name>A0A7S4R1Z0_9DINO</name>
<keyword evidence="7" id="KW-0378">Hydrolase</keyword>
<gene>
    <name evidence="16" type="ORF">AMON00008_LOCUS28989</name>
</gene>
<dbReference type="GO" id="GO:0008422">
    <property type="term" value="F:beta-glucosidase activity"/>
    <property type="evidence" value="ECO:0007669"/>
    <property type="project" value="UniProtKB-EC"/>
</dbReference>
<dbReference type="PANTHER" id="PTHR42715:SF12">
    <property type="entry name" value="BETA-GLUCOSIDASE G-RELATED"/>
    <property type="match status" value="1"/>
</dbReference>
<comment type="catalytic activity">
    <reaction evidence="1">
        <text>Hydrolysis of terminal, non-reducing beta-D-glucosyl residues with release of beta-D-glucose.</text>
        <dbReference type="EC" id="3.2.1.21"/>
    </reaction>
</comment>
<dbReference type="InterPro" id="IPR036962">
    <property type="entry name" value="Glyco_hydro_3_N_sf"/>
</dbReference>
<comment type="function">
    <text evidence="9">Beta-glucosidases are one of a number of cellulolytic enzymes involved in the degradation of cellulosic biomass. Catalyzes the last step releasing glucose from the inhibitory cellobiose.</text>
</comment>
<evidence type="ECO:0000256" key="2">
    <source>
        <dbReference type="ARBA" id="ARBA00004613"/>
    </source>
</evidence>
<feature type="compositionally biased region" description="Low complexity" evidence="14">
    <location>
        <begin position="739"/>
        <end position="761"/>
    </location>
</feature>
<dbReference type="SUPFAM" id="SSF51445">
    <property type="entry name" value="(Trans)glycosidases"/>
    <property type="match status" value="1"/>
</dbReference>
<dbReference type="InterPro" id="IPR017853">
    <property type="entry name" value="GH"/>
</dbReference>
<keyword evidence="8" id="KW-0326">Glycosidase</keyword>
<evidence type="ECO:0000256" key="4">
    <source>
        <dbReference type="ARBA" id="ARBA00012744"/>
    </source>
</evidence>
<evidence type="ECO:0000256" key="7">
    <source>
        <dbReference type="ARBA" id="ARBA00022801"/>
    </source>
</evidence>
<dbReference type="GO" id="GO:0009251">
    <property type="term" value="P:glucan catabolic process"/>
    <property type="evidence" value="ECO:0007669"/>
    <property type="project" value="TreeGrafter"/>
</dbReference>
<proteinExistence type="inferred from homology"/>
<evidence type="ECO:0000256" key="13">
    <source>
        <dbReference type="ARBA" id="ARBA00041808"/>
    </source>
</evidence>
<evidence type="ECO:0000256" key="14">
    <source>
        <dbReference type="SAM" id="MobiDB-lite"/>
    </source>
</evidence>
<sequence>MNLTTSGQAIMGRKAPALMSGLVLTLLLQGHALRRYTLREDPSTARLSFHNQSIRAETQHWATLNVYEQNDLLQGSHYDVTLPEVGYYIGYTPPLQRLGLPALKMQDGSSGFRTTEPDSEGTTTIWPCLLALASTWDEDLVGKVAEELGGEFKGKGANVMIGPSIGVLRTASFGRSFEAISGDDPYLGSRLVKAFIRGVQSKGVMCAVKQLAFSDQETNRKQYNAVVDQRTAWELYYPTLEAAIQAGVGAVLCGYNKVNETFACHNPDLLKRDLRENMGFQGMVISQWGGARGIDAMENGVDVEMPGRNKVGPGKFTLQQMVTVDAQIVQDATVNVRKAIYSVGLDKDTNSCNPPDCKGQLYSNQRSPQRTALARDAAVKAVTLLKNEDNILPLDVNKIRKLALVGSASFKTGAGKLLNADYYSGGGSSHVNSRVGMLQTPWMVLYERLKWMGNMKILSIPGSPSNTEAIRKLHMLADADAIVVVGACTAAETVDRFNLAMDDYANDLIGAVGLLGKPTVVLMMTPGAVTTPWRDLPHVKAIANIFLGGEGSSRAMAGLLFGDFNPSGKLPITFPASEYDVLYPSFNLQVNYTEGLFTSYRNSKMKVAYPFGHGLSFTNFSISSPRQMSTNCTALACIKVRVQNIGQRAGAEVPQCYVEFAPELREPKLLLKGFKRVHLKVGESKDVIFNFTERDFSVYRPGTGWVLQRVVRVHVGNSSAMLGDPVILRIKRESSQPVQNQTQPLSQPQTQNQTQPPSQLQAEQPKAEPTAQPQQLATPMEPQQSSTPQPLQEPTPQLKPESPQEQAKPQPEQEKPKQQPEQPAPQAEAAPQQAQPGAATSAELQREQPQAQPEPPAPEAKAEAHQEQPKPPSEQPAPQAKAEPQQQQQGEPSLQARAEPLQEQPKPQAAKPEPLQEQAKPQPQQAPQSPAGSPQQQQQQQNKPLPEQAPQPKTEPQQEQPAPEQAGAPQATAEPQREQPTPQV</sequence>
<evidence type="ECO:0000259" key="15">
    <source>
        <dbReference type="SMART" id="SM01217"/>
    </source>
</evidence>
<feature type="compositionally biased region" description="Low complexity" evidence="14">
    <location>
        <begin position="819"/>
        <end position="836"/>
    </location>
</feature>
<dbReference type="AlphaFoldDB" id="A0A7S4R1Z0"/>
<reference evidence="16" key="1">
    <citation type="submission" date="2021-01" db="EMBL/GenBank/DDBJ databases">
        <authorList>
            <person name="Corre E."/>
            <person name="Pelletier E."/>
            <person name="Niang G."/>
            <person name="Scheremetjew M."/>
            <person name="Finn R."/>
            <person name="Kale V."/>
            <person name="Holt S."/>
            <person name="Cochrane G."/>
            <person name="Meng A."/>
            <person name="Brown T."/>
            <person name="Cohen L."/>
        </authorList>
    </citation>
    <scope>NUCLEOTIDE SEQUENCE</scope>
    <source>
        <strain evidence="16">CCMP3105</strain>
    </source>
</reference>
<organism evidence="16">
    <name type="scientific">Alexandrium monilatum</name>
    <dbReference type="NCBI Taxonomy" id="311494"/>
    <lineage>
        <taxon>Eukaryota</taxon>
        <taxon>Sar</taxon>
        <taxon>Alveolata</taxon>
        <taxon>Dinophyceae</taxon>
        <taxon>Gonyaulacales</taxon>
        <taxon>Pyrocystaceae</taxon>
        <taxon>Alexandrium</taxon>
    </lineage>
</organism>
<dbReference type="GO" id="GO:0005576">
    <property type="term" value="C:extracellular region"/>
    <property type="evidence" value="ECO:0007669"/>
    <property type="project" value="UniProtKB-SubCell"/>
</dbReference>
<evidence type="ECO:0000256" key="3">
    <source>
        <dbReference type="ARBA" id="ARBA00005336"/>
    </source>
</evidence>
<feature type="compositionally biased region" description="Low complexity" evidence="14">
    <location>
        <begin position="876"/>
        <end position="896"/>
    </location>
</feature>
<evidence type="ECO:0000256" key="9">
    <source>
        <dbReference type="ARBA" id="ARBA00024983"/>
    </source>
</evidence>
<protein>
    <recommendedName>
        <fullName evidence="10">Probable beta-glucosidase G</fullName>
        <ecNumber evidence="4">3.2.1.21</ecNumber>
    </recommendedName>
    <alternativeName>
        <fullName evidence="11">Beta-D-glucoside glucohydrolase G</fullName>
    </alternativeName>
    <alternativeName>
        <fullName evidence="12">Cellobiase G</fullName>
    </alternativeName>
    <alternativeName>
        <fullName evidence="13">Gentiobiase G</fullName>
    </alternativeName>
</protein>